<comment type="caution">
    <text evidence="2">The sequence shown here is derived from an EMBL/GenBank/DDBJ whole genome shotgun (WGS) entry which is preliminary data.</text>
</comment>
<reference evidence="2 3" key="1">
    <citation type="submission" date="2018-06" db="EMBL/GenBank/DDBJ databases">
        <title>Genomic Encyclopedia of Archaeal and Bacterial Type Strains, Phase II (KMG-II): from individual species to whole genera.</title>
        <authorList>
            <person name="Goeker M."/>
        </authorList>
    </citation>
    <scope>NUCLEOTIDE SEQUENCE [LARGE SCALE GENOMIC DNA]</scope>
    <source>
        <strain evidence="2 3">T4</strain>
    </source>
</reference>
<sequence length="416" mass="43715">MRTFKTNLLGLALAGLILGACSQTATYETADLMNEQASAKAGFNLSPFGMGGENLAISDAPCIDDNSGAAFAQTFTGNYNSNFSASIKVYNTLNHIIYEFSGTYNCIKLTDFNGSEITLEGNQYKVPLSNWKHGDQKAQNFWVGRNGCSGQGSGQAVIIPTSYNLIGICTETTLSAGTEAEICEGESFTLTASVAADGNFTGGTIEILNASNVVVADAAVTAENKSVTYSGPWTTAGSFSFSARYVPSNTNGYKASIGGPSVVEVKKCVVGCDAESFSYVATNQNLDIVFSYNYKEAALVTLTFTLPQAKIEQATGTTYYGADGKAYLVGGNGTNLTWTGSVSCSKESPTTFAFKFAADCGPSTANDGKAIIWTSTEVKAINGVTLVDDPNTPENEGPYSLKHGLDNLVFSGCPTK</sequence>
<dbReference type="RefSeq" id="WP_111391323.1">
    <property type="nucleotide sequence ID" value="NZ_QKTX01000002.1"/>
</dbReference>
<evidence type="ECO:0000313" key="3">
    <source>
        <dbReference type="Proteomes" id="UP000248917"/>
    </source>
</evidence>
<gene>
    <name evidence="2" type="ORF">CLV31_10249</name>
</gene>
<feature type="chain" id="PRO_5016298511" description="Ig-like domain-containing protein" evidence="1">
    <location>
        <begin position="26"/>
        <end position="416"/>
    </location>
</feature>
<protein>
    <recommendedName>
        <fullName evidence="4">Ig-like domain-containing protein</fullName>
    </recommendedName>
</protein>
<keyword evidence="3" id="KW-1185">Reference proteome</keyword>
<organism evidence="2 3">
    <name type="scientific">Algoriphagus aquaeductus</name>
    <dbReference type="NCBI Taxonomy" id="475299"/>
    <lineage>
        <taxon>Bacteria</taxon>
        <taxon>Pseudomonadati</taxon>
        <taxon>Bacteroidota</taxon>
        <taxon>Cytophagia</taxon>
        <taxon>Cytophagales</taxon>
        <taxon>Cyclobacteriaceae</taxon>
        <taxon>Algoriphagus</taxon>
    </lineage>
</organism>
<dbReference type="OrthoDB" id="823957at2"/>
<keyword evidence="1" id="KW-0732">Signal</keyword>
<evidence type="ECO:0000313" key="2">
    <source>
        <dbReference type="EMBL" id="PZV86154.1"/>
    </source>
</evidence>
<accession>A0A326RXF4</accession>
<evidence type="ECO:0008006" key="4">
    <source>
        <dbReference type="Google" id="ProtNLM"/>
    </source>
</evidence>
<proteinExistence type="predicted"/>
<feature type="signal peptide" evidence="1">
    <location>
        <begin position="1"/>
        <end position="25"/>
    </location>
</feature>
<dbReference type="Proteomes" id="UP000248917">
    <property type="component" value="Unassembled WGS sequence"/>
</dbReference>
<dbReference type="AlphaFoldDB" id="A0A326RXF4"/>
<name>A0A326RXF4_9BACT</name>
<evidence type="ECO:0000256" key="1">
    <source>
        <dbReference type="SAM" id="SignalP"/>
    </source>
</evidence>
<dbReference type="PROSITE" id="PS51257">
    <property type="entry name" value="PROKAR_LIPOPROTEIN"/>
    <property type="match status" value="1"/>
</dbReference>
<dbReference type="EMBL" id="QKTX01000002">
    <property type="protein sequence ID" value="PZV86154.1"/>
    <property type="molecule type" value="Genomic_DNA"/>
</dbReference>